<feature type="transmembrane region" description="Helical" evidence="6">
    <location>
        <begin position="327"/>
        <end position="348"/>
    </location>
</feature>
<name>A0ABY7Q7B2_9ACTN</name>
<evidence type="ECO:0000256" key="3">
    <source>
        <dbReference type="ARBA" id="ARBA00022989"/>
    </source>
</evidence>
<dbReference type="EMBL" id="CP115450">
    <property type="protein sequence ID" value="WBP88059.1"/>
    <property type="molecule type" value="Genomic_DNA"/>
</dbReference>
<evidence type="ECO:0000259" key="7">
    <source>
        <dbReference type="Pfam" id="PF13515"/>
    </source>
</evidence>
<protein>
    <submittedName>
        <fullName evidence="8">FUSC family protein</fullName>
    </submittedName>
</protein>
<dbReference type="Pfam" id="PF13515">
    <property type="entry name" value="FUSC_2"/>
    <property type="match status" value="1"/>
</dbReference>
<evidence type="ECO:0000256" key="5">
    <source>
        <dbReference type="SAM" id="MobiDB-lite"/>
    </source>
</evidence>
<evidence type="ECO:0000256" key="4">
    <source>
        <dbReference type="ARBA" id="ARBA00023136"/>
    </source>
</evidence>
<feature type="transmembrane region" description="Helical" evidence="6">
    <location>
        <begin position="72"/>
        <end position="91"/>
    </location>
</feature>
<feature type="transmembrane region" description="Helical" evidence="6">
    <location>
        <begin position="453"/>
        <end position="471"/>
    </location>
</feature>
<evidence type="ECO:0000313" key="8">
    <source>
        <dbReference type="EMBL" id="WBP88059.1"/>
    </source>
</evidence>
<evidence type="ECO:0000256" key="6">
    <source>
        <dbReference type="SAM" id="Phobius"/>
    </source>
</evidence>
<feature type="transmembrane region" description="Helical" evidence="6">
    <location>
        <begin position="421"/>
        <end position="441"/>
    </location>
</feature>
<feature type="region of interest" description="Disordered" evidence="5">
    <location>
        <begin position="570"/>
        <end position="589"/>
    </location>
</feature>
<proteinExistence type="predicted"/>
<feature type="domain" description="Integral membrane bound transporter" evidence="7">
    <location>
        <begin position="341"/>
        <end position="465"/>
    </location>
</feature>
<sequence>MATIAQFRQALRVGPPGDIWHKPALSAVVTLGVLDLTLLALGRLDLALYTSAGGLGALYGHGLPYRARARTLAGVLLGTVLSTAAALTAAALTRDPVVLVVVAAVLAALHRLCCDAARIGPPGSLIITFTTATCAFVPQHPADLPPHLALTVLGAALAWLVGMAPALLRPYGPERIATARALEAAARLVRTAPGTPDAAARTALVGAVDAARQSLVLSSPARWRALGDAPERLLLRAESALAAPVDPADDAGAAADAGAVAGADAAGAADAAAERYSAWARELRRGRPLPLLDLTEAEAAELSTHRPDSRLAPRRTMRQALRPGSTLLPIGLRVAVGCAAAGWLSLAFGVGRPYWAVVTAASVFQANSTLSWQRALQRVLGNLIGLVLFTAVLPVAHSGSVALIALGLLCQFGAEATIARSYWLATVFVTPMALLMTEFAGPQPARTLAADRWLDTCVGALTGLAACLLVTNRRTAARLSRALAGAETATREARAAIAAVETVGAVATSGASAAVGAVATSGASAAVGAVATSGASAAVGAVRPTDSEAVAARTGLASALLELREAADTATGEWRRPALPHQRAADTEQHAHQLLAALLERRGAGVRTVGP</sequence>
<evidence type="ECO:0000256" key="1">
    <source>
        <dbReference type="ARBA" id="ARBA00004141"/>
    </source>
</evidence>
<keyword evidence="2 6" id="KW-0812">Transmembrane</keyword>
<dbReference type="RefSeq" id="WP_270146022.1">
    <property type="nucleotide sequence ID" value="NZ_CP115450.1"/>
</dbReference>
<dbReference type="Proteomes" id="UP001212821">
    <property type="component" value="Chromosome"/>
</dbReference>
<reference evidence="9" key="1">
    <citation type="submission" date="2022-12" db="EMBL/GenBank/DDBJ databases">
        <authorList>
            <person name="Mo P."/>
        </authorList>
    </citation>
    <scope>NUCLEOTIDE SEQUENCE [LARGE SCALE GENOMIC DNA]</scope>
    <source>
        <strain evidence="9">HUAS 3-15</strain>
    </source>
</reference>
<feature type="transmembrane region" description="Helical" evidence="6">
    <location>
        <begin position="148"/>
        <end position="168"/>
    </location>
</feature>
<accession>A0ABY7Q7B2</accession>
<gene>
    <name evidence="8" type="ORF">O1G21_20970</name>
</gene>
<dbReference type="InterPro" id="IPR049453">
    <property type="entry name" value="Memb_transporter_dom"/>
</dbReference>
<evidence type="ECO:0000256" key="2">
    <source>
        <dbReference type="ARBA" id="ARBA00022692"/>
    </source>
</evidence>
<keyword evidence="9" id="KW-1185">Reference proteome</keyword>
<keyword evidence="4 6" id="KW-0472">Membrane</keyword>
<keyword evidence="3 6" id="KW-1133">Transmembrane helix</keyword>
<comment type="subcellular location">
    <subcellularLocation>
        <location evidence="1">Membrane</location>
        <topology evidence="1">Multi-pass membrane protein</topology>
    </subcellularLocation>
</comment>
<evidence type="ECO:0000313" key="9">
    <source>
        <dbReference type="Proteomes" id="UP001212821"/>
    </source>
</evidence>
<organism evidence="8 9">
    <name type="scientific">Kitasatospora cathayae</name>
    <dbReference type="NCBI Taxonomy" id="3004092"/>
    <lineage>
        <taxon>Bacteria</taxon>
        <taxon>Bacillati</taxon>
        <taxon>Actinomycetota</taxon>
        <taxon>Actinomycetes</taxon>
        <taxon>Kitasatosporales</taxon>
        <taxon>Streptomycetaceae</taxon>
        <taxon>Kitasatospora</taxon>
    </lineage>
</organism>
<feature type="transmembrane region" description="Helical" evidence="6">
    <location>
        <begin position="384"/>
        <end position="409"/>
    </location>
</feature>